<dbReference type="Pfam" id="PF03665">
    <property type="entry name" value="UPF0172"/>
    <property type="match status" value="1"/>
</dbReference>
<protein>
    <submittedName>
        <fullName evidence="5">ER membrane protein complex subunit 8-like</fullName>
    </submittedName>
</protein>
<comment type="subunit">
    <text evidence="2">Component of the ER membrane protein complex (EMC). EMC8 and EMC9 are mutually exclusive subunits of the EMC complex.</text>
</comment>
<evidence type="ECO:0000259" key="3">
    <source>
        <dbReference type="PROSITE" id="PS50249"/>
    </source>
</evidence>
<dbReference type="KEGG" id="bbel:109482123"/>
<keyword evidence="4" id="KW-1185">Reference proteome</keyword>
<evidence type="ECO:0000313" key="4">
    <source>
        <dbReference type="Proteomes" id="UP000515135"/>
    </source>
</evidence>
<dbReference type="PANTHER" id="PTHR12941">
    <property type="entry name" value="ER MEMBRANE PROTEIN COMPLEX"/>
    <property type="match status" value="1"/>
</dbReference>
<evidence type="ECO:0000256" key="2">
    <source>
        <dbReference type="ARBA" id="ARBA00046436"/>
    </source>
</evidence>
<dbReference type="OrthoDB" id="194468at2759"/>
<dbReference type="InterPro" id="IPR037518">
    <property type="entry name" value="MPN"/>
</dbReference>
<dbReference type="GeneID" id="109482123"/>
<name>A0A6P5A1Y9_BRABE</name>
<dbReference type="AlphaFoldDB" id="A0A6P5A1Y9"/>
<organism evidence="4 5">
    <name type="scientific">Branchiostoma belcheri</name>
    <name type="common">Amphioxus</name>
    <dbReference type="NCBI Taxonomy" id="7741"/>
    <lineage>
        <taxon>Eukaryota</taxon>
        <taxon>Metazoa</taxon>
        <taxon>Chordata</taxon>
        <taxon>Cephalochordata</taxon>
        <taxon>Leptocardii</taxon>
        <taxon>Amphioxiformes</taxon>
        <taxon>Branchiostomatidae</taxon>
        <taxon>Branchiostoma</taxon>
    </lineage>
</organism>
<dbReference type="PANTHER" id="PTHR12941:SF10">
    <property type="entry name" value="ER MEMBRANE PROTEIN COMPLEX SUBUNIT 8_9 HOMOLOG"/>
    <property type="match status" value="1"/>
</dbReference>
<dbReference type="Proteomes" id="UP000515135">
    <property type="component" value="Unplaced"/>
</dbReference>
<dbReference type="GO" id="GO:0072546">
    <property type="term" value="C:EMC complex"/>
    <property type="evidence" value="ECO:0007669"/>
    <property type="project" value="InterPro"/>
</dbReference>
<dbReference type="InterPro" id="IPR005366">
    <property type="entry name" value="EMC8/9"/>
</dbReference>
<reference evidence="5" key="1">
    <citation type="submission" date="2025-08" db="UniProtKB">
        <authorList>
            <consortium name="RefSeq"/>
        </authorList>
    </citation>
    <scope>IDENTIFICATION</scope>
    <source>
        <tissue evidence="5">Gonad</tissue>
    </source>
</reference>
<feature type="domain" description="MPN" evidence="3">
    <location>
        <begin position="4"/>
        <end position="138"/>
    </location>
</feature>
<gene>
    <name evidence="5" type="primary">LOC109482123</name>
</gene>
<dbReference type="RefSeq" id="XP_019640374.1">
    <property type="nucleotide sequence ID" value="XM_019784815.1"/>
</dbReference>
<dbReference type="CDD" id="cd08060">
    <property type="entry name" value="MPN_UPF0172"/>
    <property type="match status" value="1"/>
</dbReference>
<proteinExistence type="inferred from homology"/>
<accession>A0A6P5A1Y9</accession>
<dbReference type="PROSITE" id="PS50249">
    <property type="entry name" value="MPN"/>
    <property type="match status" value="1"/>
</dbReference>
<sequence length="200" mass="22841">MAEIEISVRSYVKLVLHAAKYPHCAVNGVLLADRKRYKDDKIVCVVECVPLFHLALGLAPMLEVALSQIDAYCEQNKLIIAGYYHANEHVKDSSPNAITHKVMERICDNFNDASLYMVDNTKMTPDMEDAVFRVYALQEGKFKERNPDSITLDEQCLSAASGLLNQKVFRNMVDFDNHLDDITQDWLNNHLNEVIEIHSW</sequence>
<evidence type="ECO:0000256" key="1">
    <source>
        <dbReference type="ARBA" id="ARBA00007461"/>
    </source>
</evidence>
<comment type="similarity">
    <text evidence="1">Belongs to the EMC8/EMC9 family.</text>
</comment>
<evidence type="ECO:0000313" key="5">
    <source>
        <dbReference type="RefSeq" id="XP_019640374.1"/>
    </source>
</evidence>